<dbReference type="GeneID" id="92083579"/>
<proteinExistence type="predicted"/>
<keyword evidence="1" id="KW-0596">Phosphopantetheine</keyword>
<dbReference type="Gene3D" id="1.10.1200.10">
    <property type="entry name" value="ACP-like"/>
    <property type="match status" value="1"/>
</dbReference>
<sequence length="296" mass="32168">MSMVLKDVALDQMTFSDLTAVVEPKVQGTWNLHEVSLPLNLGFLFMASSFCGLCGNIGQASYAAANTFLGAFVQYRQRNRLAASVFDVGVMADAGDVARTSGLLDRLERTGPRPTRLSEFLDTILLAKQRSFGEPHPSLSPTILQNHHAWENLSHIAQGMITTTPINSADNRFLWRRDARLGIYYNLDRSRQASADSSASGKPSLKALLAAGEASDKDTAAVVAEYIAKLMIKNVSEVALDRPLENLSMDSLVAIELKGWICHEAGVEISVISIVQCPSLMHTGEEIRQAMACDAA</sequence>
<evidence type="ECO:0000313" key="5">
    <source>
        <dbReference type="EMBL" id="KAK7937427.1"/>
    </source>
</evidence>
<evidence type="ECO:0000259" key="4">
    <source>
        <dbReference type="PROSITE" id="PS50075"/>
    </source>
</evidence>
<dbReference type="InterPro" id="IPR036291">
    <property type="entry name" value="NAD(P)-bd_dom_sf"/>
</dbReference>
<keyword evidence="3" id="KW-0560">Oxidoreductase</keyword>
<name>A0ABR1PSK3_9PEZI</name>
<evidence type="ECO:0000256" key="3">
    <source>
        <dbReference type="ARBA" id="ARBA00023002"/>
    </source>
</evidence>
<organism evidence="5 6">
    <name type="scientific">Apiospora aurea</name>
    <dbReference type="NCBI Taxonomy" id="335848"/>
    <lineage>
        <taxon>Eukaryota</taxon>
        <taxon>Fungi</taxon>
        <taxon>Dikarya</taxon>
        <taxon>Ascomycota</taxon>
        <taxon>Pezizomycotina</taxon>
        <taxon>Sordariomycetes</taxon>
        <taxon>Xylariomycetidae</taxon>
        <taxon>Amphisphaeriales</taxon>
        <taxon>Apiosporaceae</taxon>
        <taxon>Apiospora</taxon>
    </lineage>
</organism>
<dbReference type="InterPro" id="IPR009081">
    <property type="entry name" value="PP-bd_ACP"/>
</dbReference>
<dbReference type="InterPro" id="IPR013968">
    <property type="entry name" value="PKS_KR"/>
</dbReference>
<dbReference type="InterPro" id="IPR050091">
    <property type="entry name" value="PKS_NRPS_Biosynth_Enz"/>
</dbReference>
<dbReference type="Pfam" id="PF23297">
    <property type="entry name" value="ACP_SdgA_C"/>
    <property type="match status" value="1"/>
</dbReference>
<evidence type="ECO:0000256" key="2">
    <source>
        <dbReference type="ARBA" id="ARBA00022553"/>
    </source>
</evidence>
<dbReference type="SUPFAM" id="SSF51735">
    <property type="entry name" value="NAD(P)-binding Rossmann-fold domains"/>
    <property type="match status" value="1"/>
</dbReference>
<keyword evidence="2" id="KW-0597">Phosphoprotein</keyword>
<evidence type="ECO:0000256" key="1">
    <source>
        <dbReference type="ARBA" id="ARBA00022450"/>
    </source>
</evidence>
<dbReference type="SMART" id="SM00823">
    <property type="entry name" value="PKS_PP"/>
    <property type="match status" value="1"/>
</dbReference>
<dbReference type="InterPro" id="IPR020806">
    <property type="entry name" value="PKS_PP-bd"/>
</dbReference>
<dbReference type="Gene3D" id="3.40.50.720">
    <property type="entry name" value="NAD(P)-binding Rossmann-like Domain"/>
    <property type="match status" value="1"/>
</dbReference>
<dbReference type="PROSITE" id="PS50075">
    <property type="entry name" value="CARRIER"/>
    <property type="match status" value="1"/>
</dbReference>
<feature type="domain" description="Carrier" evidence="4">
    <location>
        <begin position="213"/>
        <end position="291"/>
    </location>
</feature>
<accession>A0ABR1PSK3</accession>
<dbReference type="SUPFAM" id="SSF47336">
    <property type="entry name" value="ACP-like"/>
    <property type="match status" value="1"/>
</dbReference>
<dbReference type="InterPro" id="IPR036736">
    <property type="entry name" value="ACP-like_sf"/>
</dbReference>
<comment type="caution">
    <text evidence="5">The sequence shown here is derived from an EMBL/GenBank/DDBJ whole genome shotgun (WGS) entry which is preliminary data.</text>
</comment>
<protein>
    <recommendedName>
        <fullName evidence="4">Carrier domain-containing protein</fullName>
    </recommendedName>
</protein>
<reference evidence="5 6" key="1">
    <citation type="submission" date="2023-01" db="EMBL/GenBank/DDBJ databases">
        <title>Analysis of 21 Apiospora genomes using comparative genomics revels a genus with tremendous synthesis potential of carbohydrate active enzymes and secondary metabolites.</title>
        <authorList>
            <person name="Sorensen T."/>
        </authorList>
    </citation>
    <scope>NUCLEOTIDE SEQUENCE [LARGE SCALE GENOMIC DNA]</scope>
    <source>
        <strain evidence="5 6">CBS 24483</strain>
    </source>
</reference>
<dbReference type="Proteomes" id="UP001391051">
    <property type="component" value="Unassembled WGS sequence"/>
</dbReference>
<evidence type="ECO:0000313" key="6">
    <source>
        <dbReference type="Proteomes" id="UP001391051"/>
    </source>
</evidence>
<gene>
    <name evidence="5" type="ORF">PG986_014295</name>
</gene>
<dbReference type="PANTHER" id="PTHR43775:SF37">
    <property type="entry name" value="SI:DKEY-61P9.11"/>
    <property type="match status" value="1"/>
</dbReference>
<dbReference type="PANTHER" id="PTHR43775">
    <property type="entry name" value="FATTY ACID SYNTHASE"/>
    <property type="match status" value="1"/>
</dbReference>
<dbReference type="EMBL" id="JAQQWE010000010">
    <property type="protein sequence ID" value="KAK7937427.1"/>
    <property type="molecule type" value="Genomic_DNA"/>
</dbReference>
<dbReference type="InterPro" id="IPR057326">
    <property type="entry name" value="KR_dom"/>
</dbReference>
<dbReference type="RefSeq" id="XP_066692755.1">
    <property type="nucleotide sequence ID" value="XM_066850517.1"/>
</dbReference>
<keyword evidence="6" id="KW-1185">Reference proteome</keyword>
<dbReference type="Pfam" id="PF08659">
    <property type="entry name" value="KR"/>
    <property type="match status" value="1"/>
</dbReference>
<dbReference type="SMART" id="SM00822">
    <property type="entry name" value="PKS_KR"/>
    <property type="match status" value="1"/>
</dbReference>